<dbReference type="Gene3D" id="3.20.20.70">
    <property type="entry name" value="Aldolase class I"/>
    <property type="match status" value="1"/>
</dbReference>
<keyword evidence="2" id="KW-0479">Metal-binding</keyword>
<dbReference type="InterPro" id="IPR050377">
    <property type="entry name" value="Radical_SAM_PqqE_MftC-like"/>
</dbReference>
<evidence type="ECO:0000256" key="1">
    <source>
        <dbReference type="ARBA" id="ARBA00022691"/>
    </source>
</evidence>
<evidence type="ECO:0000313" key="7">
    <source>
        <dbReference type="Proteomes" id="UP000716004"/>
    </source>
</evidence>
<dbReference type="InterPro" id="IPR007197">
    <property type="entry name" value="rSAM"/>
</dbReference>
<dbReference type="GO" id="GO:0003824">
    <property type="term" value="F:catalytic activity"/>
    <property type="evidence" value="ECO:0007669"/>
    <property type="project" value="InterPro"/>
</dbReference>
<evidence type="ECO:0000313" key="6">
    <source>
        <dbReference type="EMBL" id="MBX8632583.1"/>
    </source>
</evidence>
<dbReference type="PANTHER" id="PTHR11228:SF7">
    <property type="entry name" value="PQQA PEPTIDE CYCLASE"/>
    <property type="match status" value="1"/>
</dbReference>
<sequence length="344" mass="38885">MKSSAPEQAFGRRQHGYDSGFKWIDFKITNRCNRRCVYCGVSHDKPRAAERLASETIASTLHDALDLGFTHYALLGGEPSLREDICKVFEPFHGTKKPKSLMVITNGVRFNEELYRSLFATDADEATLVFSMDSFRKPNYKFQDPVMCLRHIMAIKKIAEEYDGHPGRRTVAVHTVISRENFRDFVKMLDFFGGKDIDVSLGLVCPAFFLNKGEPGAYNEFTYAELEGILRNLDELSDSGRLNFGNSTLRDYLRIFPYGKLRMASTCRAGRQAVIINPDGAVFPCISQSYLGGKSFGNITTEPFSAIYLRMQMFSCTWKESAACWDHFLWDRLAAKSDSGGPIE</sequence>
<dbReference type="AlphaFoldDB" id="A0A8J7YQQ6"/>
<dbReference type="GO" id="GO:0046872">
    <property type="term" value="F:metal ion binding"/>
    <property type="evidence" value="ECO:0007669"/>
    <property type="project" value="UniProtKB-KW"/>
</dbReference>
<dbReference type="PROSITE" id="PS51918">
    <property type="entry name" value="RADICAL_SAM"/>
    <property type="match status" value="1"/>
</dbReference>
<comment type="caution">
    <text evidence="6">The sequence shown here is derived from an EMBL/GenBank/DDBJ whole genome shotgun (WGS) entry which is preliminary data.</text>
</comment>
<dbReference type="PANTHER" id="PTHR11228">
    <property type="entry name" value="RADICAL SAM DOMAIN PROTEIN"/>
    <property type="match status" value="1"/>
</dbReference>
<dbReference type="Proteomes" id="UP000716004">
    <property type="component" value="Unassembled WGS sequence"/>
</dbReference>
<dbReference type="Pfam" id="PF13186">
    <property type="entry name" value="SPASM"/>
    <property type="match status" value="1"/>
</dbReference>
<feature type="domain" description="Radical SAM core" evidence="5">
    <location>
        <begin position="18"/>
        <end position="241"/>
    </location>
</feature>
<dbReference type="CDD" id="cd01335">
    <property type="entry name" value="Radical_SAM"/>
    <property type="match status" value="1"/>
</dbReference>
<evidence type="ECO:0000256" key="2">
    <source>
        <dbReference type="ARBA" id="ARBA00022723"/>
    </source>
</evidence>
<reference evidence="6" key="1">
    <citation type="submission" date="2021-04" db="EMBL/GenBank/DDBJ databases">
        <title>Genomic insights into ecological role and evolution of a novel Thermoplasmata order Candidatus Sysuiplasmatales.</title>
        <authorList>
            <person name="Yuan Y."/>
        </authorList>
    </citation>
    <scope>NUCLEOTIDE SEQUENCE</scope>
    <source>
        <strain evidence="6">YP2-bin.285</strain>
    </source>
</reference>
<dbReference type="InterPro" id="IPR058240">
    <property type="entry name" value="rSAM_sf"/>
</dbReference>
<evidence type="ECO:0000256" key="3">
    <source>
        <dbReference type="ARBA" id="ARBA00023004"/>
    </source>
</evidence>
<dbReference type="SFLD" id="SFLDG01067">
    <property type="entry name" value="SPASM/twitch_domain_containing"/>
    <property type="match status" value="1"/>
</dbReference>
<organism evidence="6 7">
    <name type="scientific">Candidatus Sysuiplasma superficiale</name>
    <dbReference type="NCBI Taxonomy" id="2823368"/>
    <lineage>
        <taxon>Archaea</taxon>
        <taxon>Methanobacteriati</taxon>
        <taxon>Thermoplasmatota</taxon>
        <taxon>Thermoplasmata</taxon>
        <taxon>Candidatus Sysuiplasmatales</taxon>
        <taxon>Candidatus Sysuiplasmataceae</taxon>
        <taxon>Candidatus Sysuiplasma</taxon>
    </lineage>
</organism>
<dbReference type="InterPro" id="IPR013785">
    <property type="entry name" value="Aldolase_TIM"/>
</dbReference>
<evidence type="ECO:0000256" key="4">
    <source>
        <dbReference type="ARBA" id="ARBA00023014"/>
    </source>
</evidence>
<keyword evidence="1" id="KW-0949">S-adenosyl-L-methionine</keyword>
<name>A0A8J7YQQ6_9ARCH</name>
<dbReference type="InterPro" id="IPR023885">
    <property type="entry name" value="4Fe4S-binding_SPASM_dom"/>
</dbReference>
<keyword evidence="4" id="KW-0411">Iron-sulfur</keyword>
<gene>
    <name evidence="6" type="ORF">J9259_08750</name>
</gene>
<evidence type="ECO:0000259" key="5">
    <source>
        <dbReference type="PROSITE" id="PS51918"/>
    </source>
</evidence>
<proteinExistence type="predicted"/>
<dbReference type="GO" id="GO:0051536">
    <property type="term" value="F:iron-sulfur cluster binding"/>
    <property type="evidence" value="ECO:0007669"/>
    <property type="project" value="UniProtKB-KW"/>
</dbReference>
<keyword evidence="3" id="KW-0408">Iron</keyword>
<accession>A0A8J7YQQ6</accession>
<dbReference type="SFLD" id="SFLDS00029">
    <property type="entry name" value="Radical_SAM"/>
    <property type="match status" value="1"/>
</dbReference>
<dbReference type="EMBL" id="JAGVSJ010000037">
    <property type="protein sequence ID" value="MBX8632583.1"/>
    <property type="molecule type" value="Genomic_DNA"/>
</dbReference>
<dbReference type="SUPFAM" id="SSF102114">
    <property type="entry name" value="Radical SAM enzymes"/>
    <property type="match status" value="1"/>
</dbReference>
<protein>
    <submittedName>
        <fullName evidence="6">Radical SAM protein</fullName>
    </submittedName>
</protein>
<dbReference type="Pfam" id="PF04055">
    <property type="entry name" value="Radical_SAM"/>
    <property type="match status" value="1"/>
</dbReference>